<dbReference type="RefSeq" id="WP_110752628.1">
    <property type="nucleotide sequence ID" value="NZ_QJTF01000014.1"/>
</dbReference>
<evidence type="ECO:0000256" key="1">
    <source>
        <dbReference type="SAM" id="MobiDB-lite"/>
    </source>
</evidence>
<organism evidence="2 3">
    <name type="scientific">Phyllobacterium leguminum</name>
    <dbReference type="NCBI Taxonomy" id="314237"/>
    <lineage>
        <taxon>Bacteria</taxon>
        <taxon>Pseudomonadati</taxon>
        <taxon>Pseudomonadota</taxon>
        <taxon>Alphaproteobacteria</taxon>
        <taxon>Hyphomicrobiales</taxon>
        <taxon>Phyllobacteriaceae</taxon>
        <taxon>Phyllobacterium</taxon>
    </lineage>
</organism>
<name>A0A318T0V5_9HYPH</name>
<reference evidence="2 3" key="1">
    <citation type="submission" date="2018-06" db="EMBL/GenBank/DDBJ databases">
        <title>Genomic Encyclopedia of Type Strains, Phase III (KMG-III): the genomes of soil and plant-associated and newly described type strains.</title>
        <authorList>
            <person name="Whitman W."/>
        </authorList>
    </citation>
    <scope>NUCLEOTIDE SEQUENCE [LARGE SCALE GENOMIC DNA]</scope>
    <source>
        <strain evidence="2 3">ORS 1419</strain>
    </source>
</reference>
<proteinExistence type="predicted"/>
<feature type="region of interest" description="Disordered" evidence="1">
    <location>
        <begin position="85"/>
        <end position="106"/>
    </location>
</feature>
<dbReference type="EMBL" id="QJTF01000014">
    <property type="protein sequence ID" value="PYE87352.1"/>
    <property type="molecule type" value="Genomic_DNA"/>
</dbReference>
<dbReference type="InterPro" id="IPR007475">
    <property type="entry name" value="UbiK"/>
</dbReference>
<keyword evidence="3" id="KW-1185">Reference proteome</keyword>
<dbReference type="AlphaFoldDB" id="A0A318T0V5"/>
<dbReference type="OrthoDB" id="7392124at2"/>
<dbReference type="Proteomes" id="UP000247454">
    <property type="component" value="Unassembled WGS sequence"/>
</dbReference>
<evidence type="ECO:0000313" key="2">
    <source>
        <dbReference type="EMBL" id="PYE87352.1"/>
    </source>
</evidence>
<accession>A0A318T0V5</accession>
<feature type="compositionally biased region" description="Low complexity" evidence="1">
    <location>
        <begin position="89"/>
        <end position="100"/>
    </location>
</feature>
<dbReference type="Pfam" id="PF04380">
    <property type="entry name" value="BMFP"/>
    <property type="match status" value="1"/>
</dbReference>
<protein>
    <submittedName>
        <fullName evidence="2">BMFP domain-containing protein YqiC</fullName>
    </submittedName>
</protein>
<comment type="caution">
    <text evidence="2">The sequence shown here is derived from an EMBL/GenBank/DDBJ whole genome shotgun (WGS) entry which is preliminary data.</text>
</comment>
<sequence>MNSGTNRILDEFAKLVTDAAGAAQGVRREMETAFRAQAEKLLNSMDVVQREDFDAVREMAVRARTENSALITRIEALEARLAKIEEASTPKAAKSSSASTKSKDNS</sequence>
<gene>
    <name evidence="2" type="ORF">C7477_11487</name>
</gene>
<evidence type="ECO:0000313" key="3">
    <source>
        <dbReference type="Proteomes" id="UP000247454"/>
    </source>
</evidence>